<keyword evidence="1" id="KW-0677">Repeat</keyword>
<organism evidence="3 4">
    <name type="scientific">Crepidotus variabilis</name>
    <dbReference type="NCBI Taxonomy" id="179855"/>
    <lineage>
        <taxon>Eukaryota</taxon>
        <taxon>Fungi</taxon>
        <taxon>Dikarya</taxon>
        <taxon>Basidiomycota</taxon>
        <taxon>Agaricomycotina</taxon>
        <taxon>Agaricomycetes</taxon>
        <taxon>Agaricomycetidae</taxon>
        <taxon>Agaricales</taxon>
        <taxon>Agaricineae</taxon>
        <taxon>Crepidotaceae</taxon>
        <taxon>Crepidotus</taxon>
    </lineage>
</organism>
<dbReference type="PROSITE" id="PS50837">
    <property type="entry name" value="NACHT"/>
    <property type="match status" value="1"/>
</dbReference>
<protein>
    <recommendedName>
        <fullName evidence="2">NACHT domain-containing protein</fullName>
    </recommendedName>
</protein>
<dbReference type="SUPFAM" id="SSF52540">
    <property type="entry name" value="P-loop containing nucleoside triphosphate hydrolases"/>
    <property type="match status" value="1"/>
</dbReference>
<comment type="caution">
    <text evidence="3">The sequence shown here is derived from an EMBL/GenBank/DDBJ whole genome shotgun (WGS) entry which is preliminary data.</text>
</comment>
<dbReference type="PANTHER" id="PTHR10039:SF17">
    <property type="entry name" value="FUNGAL STAND N-TERMINAL GOODBYE DOMAIN-CONTAINING PROTEIN-RELATED"/>
    <property type="match status" value="1"/>
</dbReference>
<dbReference type="InterPro" id="IPR027417">
    <property type="entry name" value="P-loop_NTPase"/>
</dbReference>
<evidence type="ECO:0000313" key="4">
    <source>
        <dbReference type="Proteomes" id="UP000807306"/>
    </source>
</evidence>
<proteinExistence type="predicted"/>
<dbReference type="AlphaFoldDB" id="A0A9P6E127"/>
<dbReference type="Gene3D" id="3.40.50.300">
    <property type="entry name" value="P-loop containing nucleotide triphosphate hydrolases"/>
    <property type="match status" value="1"/>
</dbReference>
<dbReference type="InterPro" id="IPR056884">
    <property type="entry name" value="NPHP3-like_N"/>
</dbReference>
<gene>
    <name evidence="3" type="ORF">CPB83DRAFT_900667</name>
</gene>
<dbReference type="Pfam" id="PF24883">
    <property type="entry name" value="NPHP3_N"/>
    <property type="match status" value="1"/>
</dbReference>
<dbReference type="OrthoDB" id="163438at2759"/>
<reference evidence="3" key="1">
    <citation type="submission" date="2020-11" db="EMBL/GenBank/DDBJ databases">
        <authorList>
            <consortium name="DOE Joint Genome Institute"/>
            <person name="Ahrendt S."/>
            <person name="Riley R."/>
            <person name="Andreopoulos W."/>
            <person name="Labutti K."/>
            <person name="Pangilinan J."/>
            <person name="Ruiz-Duenas F.J."/>
            <person name="Barrasa J.M."/>
            <person name="Sanchez-Garcia M."/>
            <person name="Camarero S."/>
            <person name="Miyauchi S."/>
            <person name="Serrano A."/>
            <person name="Linde D."/>
            <person name="Babiker R."/>
            <person name="Drula E."/>
            <person name="Ayuso-Fernandez I."/>
            <person name="Pacheco R."/>
            <person name="Padilla G."/>
            <person name="Ferreira P."/>
            <person name="Barriuso J."/>
            <person name="Kellner H."/>
            <person name="Castanera R."/>
            <person name="Alfaro M."/>
            <person name="Ramirez L."/>
            <person name="Pisabarro A.G."/>
            <person name="Kuo A."/>
            <person name="Tritt A."/>
            <person name="Lipzen A."/>
            <person name="He G."/>
            <person name="Yan M."/>
            <person name="Ng V."/>
            <person name="Cullen D."/>
            <person name="Martin F."/>
            <person name="Rosso M.-N."/>
            <person name="Henrissat B."/>
            <person name="Hibbett D."/>
            <person name="Martinez A.T."/>
            <person name="Grigoriev I.V."/>
        </authorList>
    </citation>
    <scope>NUCLEOTIDE SEQUENCE</scope>
    <source>
        <strain evidence="3">CBS 506.95</strain>
    </source>
</reference>
<accession>A0A9P6E127</accession>
<dbReference type="InterPro" id="IPR007111">
    <property type="entry name" value="NACHT_NTPase"/>
</dbReference>
<sequence length="545" mass="61605">MAVHQSMDTSAALRFLYKAVAKYAGGGHQDPSICLEGTRMTALEEINEWKCKTVEEQNPEMIWVTGSAGSGKTAITQTVYEHFKAEGLLVVQTSFFRSTDCTDLKYLPLSIAYQLAVANSLLKAVIEAVVQADPAVINAPINVQLQRLVLGPISETTGQLPMVYVILDGLDKCGVEDQQIQIIQLIQAIITDQYLPIRFLIAGRPESWIQTTIISPSAPPILTVFLNQDKEADGDIQLFYKTEFTKASSQFIYAKTVTRFISEPGHSPIRRLEIVLQSNSKVTKSQLPLDQLDALYSQILSSVVDWNITSNVLGALLVQMNLHSLAQREALSIIEVLLGLNTGDAFQALRNLHSLIFVPLNLAPEQESMTDVEYKAKLYDSSQCPRFYHKSFTDFLHHPQHAGKYLIDESVTMNTLTRLFSFTWDYAHKNWDGHCTDSGFERNHQLLNDLDCFLFISWYFILPVFQGRQWKQLAPFCQLEKWNDDSLESIQTIQRTVEALGAPWRINYPASKMWWWFKQEMVKELDVGRPEESEVLALSNKVVGG</sequence>
<dbReference type="Proteomes" id="UP000807306">
    <property type="component" value="Unassembled WGS sequence"/>
</dbReference>
<evidence type="ECO:0000313" key="3">
    <source>
        <dbReference type="EMBL" id="KAF9521482.1"/>
    </source>
</evidence>
<keyword evidence="4" id="KW-1185">Reference proteome</keyword>
<feature type="domain" description="NACHT" evidence="2">
    <location>
        <begin position="60"/>
        <end position="196"/>
    </location>
</feature>
<dbReference type="EMBL" id="MU158048">
    <property type="protein sequence ID" value="KAF9521482.1"/>
    <property type="molecule type" value="Genomic_DNA"/>
</dbReference>
<evidence type="ECO:0000259" key="2">
    <source>
        <dbReference type="PROSITE" id="PS50837"/>
    </source>
</evidence>
<dbReference type="PANTHER" id="PTHR10039">
    <property type="entry name" value="AMELOGENIN"/>
    <property type="match status" value="1"/>
</dbReference>
<evidence type="ECO:0000256" key="1">
    <source>
        <dbReference type="ARBA" id="ARBA00022737"/>
    </source>
</evidence>
<name>A0A9P6E127_9AGAR</name>